<evidence type="ECO:0000313" key="2">
    <source>
        <dbReference type="Proteomes" id="UP000076623"/>
    </source>
</evidence>
<dbReference type="SUPFAM" id="SSF54427">
    <property type="entry name" value="NTF2-like"/>
    <property type="match status" value="1"/>
</dbReference>
<dbReference type="EMBL" id="CP015378">
    <property type="protein sequence ID" value="ANC77499.1"/>
    <property type="molecule type" value="Genomic_DNA"/>
</dbReference>
<dbReference type="Gene3D" id="3.10.450.50">
    <property type="match status" value="1"/>
</dbReference>
<accession>A0A168W1Y6</accession>
<sequence length="127" mass="14812">MENLNRYFDLFDQSRTSEQAFRELVSLFSDDIEFVLDGHKKQGIENWKLFVKLVFKENADIKHMYEGWRAVEGTDMFETPWAVCGKRSSGHVFTQTGKDIAKLSKDGKIRYLENVPDNTNMFAAYND</sequence>
<dbReference type="RefSeq" id="WP_066395215.1">
    <property type="nucleotide sequence ID" value="NZ_CP015378.1"/>
</dbReference>
<organism evidence="1 2">
    <name type="scientific">Fictibacillus phosphorivorans</name>
    <dbReference type="NCBI Taxonomy" id="1221500"/>
    <lineage>
        <taxon>Bacteria</taxon>
        <taxon>Bacillati</taxon>
        <taxon>Bacillota</taxon>
        <taxon>Bacilli</taxon>
        <taxon>Bacillales</taxon>
        <taxon>Fictibacillaceae</taxon>
        <taxon>Fictibacillus</taxon>
    </lineage>
</organism>
<keyword evidence="2" id="KW-1185">Reference proteome</keyword>
<proteinExistence type="predicted"/>
<dbReference type="Proteomes" id="UP000076623">
    <property type="component" value="Chromosome"/>
</dbReference>
<gene>
    <name evidence="1" type="ORF">ABE65_012100</name>
</gene>
<dbReference type="InterPro" id="IPR032710">
    <property type="entry name" value="NTF2-like_dom_sf"/>
</dbReference>
<reference evidence="1 2" key="1">
    <citation type="submission" date="2016-04" db="EMBL/GenBank/DDBJ databases">
        <title>Complete genome sequence of Fictibacillus phosphorivorans G25-29, a strain toxic to nematodes.</title>
        <authorList>
            <person name="Zheng Z."/>
        </authorList>
    </citation>
    <scope>NUCLEOTIDE SEQUENCE [LARGE SCALE GENOMIC DNA]</scope>
    <source>
        <strain evidence="1 2">G25-29</strain>
    </source>
</reference>
<name>A0A168W1Y6_9BACL</name>
<dbReference type="AlphaFoldDB" id="A0A168W1Y6"/>
<evidence type="ECO:0000313" key="1">
    <source>
        <dbReference type="EMBL" id="ANC77499.1"/>
    </source>
</evidence>
<protein>
    <submittedName>
        <fullName evidence="1">Polyketide cyclase</fullName>
    </submittedName>
</protein>
<dbReference type="KEGG" id="fpn:ABE65_012100"/>